<protein>
    <recommendedName>
        <fullName evidence="1">Lcl C-terminal domain-containing protein</fullName>
    </recommendedName>
</protein>
<sequence length="287" mass="32245">MHLIDEPKIPVTLIMRNVCSMMRLFKKRTIAKNIPIMPVLVLVSSLLLAGAAYPAGNKGSAVEGRVVDRDGRPLAGVKVVAMLPAGQYIEDYDLFEVKTKANGKFLLQGLYPGTYYRILFDGGQCNDQRERIRSLPSGETLKLERDYVLIFSTFKVSPDGVIKDLQTGLEWAPIPMFTVTTYDIAASYAKSLSLAGGGWRLPTVEELKDLYDSANDGCGLDWAFENRYPKAWSSDPKSPTKRWLVKFSRDKVYTELWDQRFPDPCDDCGVLPVRSLFKKAKDLFVTQ</sequence>
<dbReference type="InterPro" id="IPR013784">
    <property type="entry name" value="Carb-bd-like_fold"/>
</dbReference>
<evidence type="ECO:0000313" key="2">
    <source>
        <dbReference type="EMBL" id="SPQ00547.1"/>
    </source>
</evidence>
<dbReference type="AlphaFoldDB" id="A0A2U3QGJ3"/>
<dbReference type="SUPFAM" id="SSF49452">
    <property type="entry name" value="Starch-binding domain-like"/>
    <property type="match status" value="1"/>
</dbReference>
<dbReference type="EMBL" id="OUUY01000072">
    <property type="protein sequence ID" value="SPQ00547.1"/>
    <property type="molecule type" value="Genomic_DNA"/>
</dbReference>
<gene>
    <name evidence="2" type="ORF">NBG4_270010</name>
</gene>
<evidence type="ECO:0000259" key="1">
    <source>
        <dbReference type="Pfam" id="PF07603"/>
    </source>
</evidence>
<evidence type="ECO:0000313" key="3">
    <source>
        <dbReference type="Proteomes" id="UP000245125"/>
    </source>
</evidence>
<dbReference type="OrthoDB" id="9793251at2"/>
<dbReference type="Proteomes" id="UP000245125">
    <property type="component" value="Unassembled WGS sequence"/>
</dbReference>
<dbReference type="GO" id="GO:0030246">
    <property type="term" value="F:carbohydrate binding"/>
    <property type="evidence" value="ECO:0007669"/>
    <property type="project" value="InterPro"/>
</dbReference>
<dbReference type="Gene3D" id="2.60.40.1120">
    <property type="entry name" value="Carboxypeptidase-like, regulatory domain"/>
    <property type="match status" value="1"/>
</dbReference>
<dbReference type="Pfam" id="PF07603">
    <property type="entry name" value="Lcl_C"/>
    <property type="match status" value="1"/>
</dbReference>
<organism evidence="2 3">
    <name type="scientific">Candidatus Sulfobium mesophilum</name>
    <dbReference type="NCBI Taxonomy" id="2016548"/>
    <lineage>
        <taxon>Bacteria</taxon>
        <taxon>Pseudomonadati</taxon>
        <taxon>Nitrospirota</taxon>
        <taxon>Nitrospiria</taxon>
        <taxon>Nitrospirales</taxon>
        <taxon>Nitrospiraceae</taxon>
        <taxon>Candidatus Sulfobium</taxon>
    </lineage>
</organism>
<keyword evidence="3" id="KW-1185">Reference proteome</keyword>
<name>A0A2U3QGJ3_9BACT</name>
<dbReference type="InterPro" id="IPR011460">
    <property type="entry name" value="Lcl_C"/>
</dbReference>
<feature type="domain" description="Lcl C-terminal" evidence="1">
    <location>
        <begin position="160"/>
        <end position="255"/>
    </location>
</feature>
<accession>A0A2U3QGJ3</accession>
<proteinExistence type="predicted"/>
<reference evidence="3" key="1">
    <citation type="submission" date="2018-03" db="EMBL/GenBank/DDBJ databases">
        <authorList>
            <person name="Zecchin S."/>
        </authorList>
    </citation>
    <scope>NUCLEOTIDE SEQUENCE [LARGE SCALE GENOMIC DNA]</scope>
</reference>